<evidence type="ECO:0000256" key="6">
    <source>
        <dbReference type="SAM" id="Phobius"/>
    </source>
</evidence>
<reference evidence="8" key="1">
    <citation type="submission" date="2025-08" db="UniProtKB">
        <authorList>
            <consortium name="RefSeq"/>
        </authorList>
    </citation>
    <scope>IDENTIFICATION</scope>
</reference>
<dbReference type="Proteomes" id="UP001652625">
    <property type="component" value="Chromosome 08"/>
</dbReference>
<dbReference type="InterPro" id="IPR004254">
    <property type="entry name" value="AdipoR/HlyIII-related"/>
</dbReference>
<feature type="transmembrane region" description="Helical" evidence="6">
    <location>
        <begin position="135"/>
        <end position="151"/>
    </location>
</feature>
<evidence type="ECO:0000256" key="5">
    <source>
        <dbReference type="ARBA" id="ARBA00023136"/>
    </source>
</evidence>
<dbReference type="RefSeq" id="XP_065659234.1">
    <property type="nucleotide sequence ID" value="XM_065803162.1"/>
</dbReference>
<feature type="transmembrane region" description="Helical" evidence="6">
    <location>
        <begin position="211"/>
        <end position="232"/>
    </location>
</feature>
<comment type="similarity">
    <text evidence="2">Belongs to the ADIPOR family.</text>
</comment>
<dbReference type="GeneID" id="101236219"/>
<keyword evidence="7" id="KW-1185">Reference proteome</keyword>
<organism evidence="7 8">
    <name type="scientific">Hydra vulgaris</name>
    <name type="common">Hydra</name>
    <name type="synonym">Hydra attenuata</name>
    <dbReference type="NCBI Taxonomy" id="6087"/>
    <lineage>
        <taxon>Eukaryota</taxon>
        <taxon>Metazoa</taxon>
        <taxon>Cnidaria</taxon>
        <taxon>Hydrozoa</taxon>
        <taxon>Hydroidolina</taxon>
        <taxon>Anthoathecata</taxon>
        <taxon>Aplanulata</taxon>
        <taxon>Hydridae</taxon>
        <taxon>Hydra</taxon>
    </lineage>
</organism>
<evidence type="ECO:0000313" key="7">
    <source>
        <dbReference type="Proteomes" id="UP001652625"/>
    </source>
</evidence>
<evidence type="ECO:0000313" key="8">
    <source>
        <dbReference type="RefSeq" id="XP_065659234.1"/>
    </source>
</evidence>
<feature type="transmembrane region" description="Helical" evidence="6">
    <location>
        <begin position="107"/>
        <end position="123"/>
    </location>
</feature>
<sequence>MYKKKSYQQYWLKNKYMNYCPKKGECYMPTLLEQLANCFTHGIGIIPAIFAVWKMLKRSLTNEQLFCTILYGTAFISLFTVSTTFHALSLAYRSSVCCRIFHLGDRFIIYIYIAATYTPWFLLQCNEEYGASSSNLVWLFAFIGVSYTMFYHEKYKMFETIIYLFHGFFPAALLAKLSTKGFFELAFGGLLYVIGVFFFKSDGKIPFAHAVWHIFSLTAAWIHHFAIWTHLYI</sequence>
<evidence type="ECO:0000256" key="2">
    <source>
        <dbReference type="ARBA" id="ARBA00007018"/>
    </source>
</evidence>
<keyword evidence="3 6" id="KW-0812">Transmembrane</keyword>
<keyword evidence="5 6" id="KW-0472">Membrane</keyword>
<evidence type="ECO:0000256" key="3">
    <source>
        <dbReference type="ARBA" id="ARBA00022692"/>
    </source>
</evidence>
<gene>
    <name evidence="8" type="primary">LOC101236219</name>
</gene>
<accession>A0ABM4CC31</accession>
<dbReference type="Pfam" id="PF03006">
    <property type="entry name" value="HlyIII"/>
    <property type="match status" value="1"/>
</dbReference>
<dbReference type="PANTHER" id="PTHR20855">
    <property type="entry name" value="ADIPOR/PROGESTIN RECEPTOR-RELATED"/>
    <property type="match status" value="1"/>
</dbReference>
<feature type="transmembrane region" description="Helical" evidence="6">
    <location>
        <begin position="182"/>
        <end position="199"/>
    </location>
</feature>
<feature type="transmembrane region" description="Helical" evidence="6">
    <location>
        <begin position="65"/>
        <end position="87"/>
    </location>
</feature>
<protein>
    <submittedName>
        <fullName evidence="8">Monocyte to macrophage differentiation factor isoform X3</fullName>
    </submittedName>
</protein>
<evidence type="ECO:0000256" key="4">
    <source>
        <dbReference type="ARBA" id="ARBA00022989"/>
    </source>
</evidence>
<proteinExistence type="inferred from homology"/>
<name>A0ABM4CC31_HYDVU</name>
<dbReference type="PANTHER" id="PTHR20855:SF3">
    <property type="entry name" value="LD03007P"/>
    <property type="match status" value="1"/>
</dbReference>
<comment type="subcellular location">
    <subcellularLocation>
        <location evidence="1">Membrane</location>
        <topology evidence="1">Multi-pass membrane protein</topology>
    </subcellularLocation>
</comment>
<feature type="transmembrane region" description="Helical" evidence="6">
    <location>
        <begin position="157"/>
        <end position="175"/>
    </location>
</feature>
<evidence type="ECO:0000256" key="1">
    <source>
        <dbReference type="ARBA" id="ARBA00004141"/>
    </source>
</evidence>
<keyword evidence="4 6" id="KW-1133">Transmembrane helix</keyword>
<feature type="transmembrane region" description="Helical" evidence="6">
    <location>
        <begin position="34"/>
        <end position="53"/>
    </location>
</feature>